<organism evidence="2 3">
    <name type="scientific">Pandoraea commovens</name>
    <dbReference type="NCBI Taxonomy" id="2508289"/>
    <lineage>
        <taxon>Bacteria</taxon>
        <taxon>Pseudomonadati</taxon>
        <taxon>Pseudomonadota</taxon>
        <taxon>Betaproteobacteria</taxon>
        <taxon>Burkholderiales</taxon>
        <taxon>Burkholderiaceae</taxon>
        <taxon>Pandoraea</taxon>
    </lineage>
</organism>
<protein>
    <submittedName>
        <fullName evidence="2">Uncharacterized protein</fullName>
    </submittedName>
</protein>
<evidence type="ECO:0000256" key="1">
    <source>
        <dbReference type="SAM" id="Phobius"/>
    </source>
</evidence>
<keyword evidence="3" id="KW-1185">Reference proteome</keyword>
<accession>A0ABY5QAE9</accession>
<dbReference type="RefSeq" id="WP_257957796.1">
    <property type="nucleotide sequence ID" value="NZ_CP102779.1"/>
</dbReference>
<keyword evidence="1" id="KW-0472">Membrane</keyword>
<feature type="transmembrane region" description="Helical" evidence="1">
    <location>
        <begin position="88"/>
        <end position="109"/>
    </location>
</feature>
<dbReference type="EMBL" id="CP102779">
    <property type="protein sequence ID" value="UVA77128.1"/>
    <property type="molecule type" value="Genomic_DNA"/>
</dbReference>
<name>A0ABY5QAE9_9BURK</name>
<feature type="transmembrane region" description="Helical" evidence="1">
    <location>
        <begin position="48"/>
        <end position="67"/>
    </location>
</feature>
<reference evidence="2" key="1">
    <citation type="submission" date="2022-08" db="EMBL/GenBank/DDBJ databases">
        <title>Multi-unit outbreak of Pandoraea commovens among non-cystic fibrosis intensive care patients from 2019 to 2021 in Berlin, Germany.</title>
        <authorList>
            <person name="Menzel P."/>
        </authorList>
    </citation>
    <scope>NUCLEOTIDE SEQUENCE</scope>
    <source>
        <strain evidence="2">LB-19-202-79</strain>
        <plasmid evidence="2">unnamed</plasmid>
    </source>
</reference>
<sequence length="115" mass="12152">MPFPIFALIFLVGSVGAYLTKAVAGSPEFSTFLGTYRPWLASHAADLGYASTAIVLTATMAVPWVLAHGEHDEELEAAQNTLADLLKPLLIIALIVSVGYLLGIGFFAAKQAFGI</sequence>
<keyword evidence="1" id="KW-1133">Transmembrane helix</keyword>
<dbReference type="Proteomes" id="UP001058980">
    <property type="component" value="Plasmid unnamed"/>
</dbReference>
<evidence type="ECO:0000313" key="2">
    <source>
        <dbReference type="EMBL" id="UVA77128.1"/>
    </source>
</evidence>
<keyword evidence="1" id="KW-0812">Transmembrane</keyword>
<evidence type="ECO:0000313" key="3">
    <source>
        <dbReference type="Proteomes" id="UP001058980"/>
    </source>
</evidence>
<geneLocation type="plasmid" evidence="2 3">
    <name>unnamed</name>
</geneLocation>
<gene>
    <name evidence="2" type="ORF">NTU39_00290</name>
</gene>
<keyword evidence="2" id="KW-0614">Plasmid</keyword>
<proteinExistence type="predicted"/>